<reference evidence="7 8" key="1">
    <citation type="journal article" date="2018" name="Mol. Plant">
        <title>The genome of Artemisia annua provides insight into the evolution of Asteraceae family and artemisinin biosynthesis.</title>
        <authorList>
            <person name="Shen Q."/>
            <person name="Zhang L."/>
            <person name="Liao Z."/>
            <person name="Wang S."/>
            <person name="Yan T."/>
            <person name="Shi P."/>
            <person name="Liu M."/>
            <person name="Fu X."/>
            <person name="Pan Q."/>
            <person name="Wang Y."/>
            <person name="Lv Z."/>
            <person name="Lu X."/>
            <person name="Zhang F."/>
            <person name="Jiang W."/>
            <person name="Ma Y."/>
            <person name="Chen M."/>
            <person name="Hao X."/>
            <person name="Li L."/>
            <person name="Tang Y."/>
            <person name="Lv G."/>
            <person name="Zhou Y."/>
            <person name="Sun X."/>
            <person name="Brodelius P.E."/>
            <person name="Rose J.K.C."/>
            <person name="Tang K."/>
        </authorList>
    </citation>
    <scope>NUCLEOTIDE SEQUENCE [LARGE SCALE GENOMIC DNA]</scope>
    <source>
        <strain evidence="8">cv. Huhao1</strain>
        <tissue evidence="7">Leaf</tissue>
    </source>
</reference>
<evidence type="ECO:0000313" key="8">
    <source>
        <dbReference type="Proteomes" id="UP000245207"/>
    </source>
</evidence>
<dbReference type="Proteomes" id="UP000245207">
    <property type="component" value="Unassembled WGS sequence"/>
</dbReference>
<dbReference type="AlphaFoldDB" id="A0A2U1QKU2"/>
<sequence>MDSDYLIKLVYGFSAVADDLSLALNDLFFKSNIEGTITNNNRVLANSDNNDLPLIVLVHGILALEKGARELFYYLKGGQVDYGEEHSKNCGHSQFGRIYEQGEAKAKDVPEDTVQAVGQTIKTKSTTLKISKDGMLLDFMYLGDTDKVPRHHGAFFWSYTGLYAAQGEARIGQFLGKKASNTVFRSMANSDKHNDSAHNLTDFCGQVCNAKLTMGSCHPSWNDNSSKRLVLTEKVEKLCTRASRIMVA</sequence>
<dbReference type="PANTHER" id="PTHR34043">
    <property type="entry name" value="ALPHA/BETA-HYDROLASES SUPERFAMILY PROTEIN"/>
    <property type="match status" value="1"/>
</dbReference>
<keyword evidence="2" id="KW-0964">Secreted</keyword>
<comment type="subcellular location">
    <subcellularLocation>
        <location evidence="1">Secreted</location>
    </subcellularLocation>
</comment>
<dbReference type="PANTHER" id="PTHR34043:SF3">
    <property type="entry name" value="ALPHA_BETA-HYDROLASES SUPERFAMILY PROTEIN"/>
    <property type="match status" value="1"/>
</dbReference>
<evidence type="ECO:0000256" key="2">
    <source>
        <dbReference type="ARBA" id="ARBA00022525"/>
    </source>
</evidence>
<keyword evidence="5" id="KW-0443">Lipid metabolism</keyword>
<dbReference type="GO" id="GO:0005576">
    <property type="term" value="C:extracellular region"/>
    <property type="evidence" value="ECO:0007669"/>
    <property type="project" value="UniProtKB-SubCell"/>
</dbReference>
<accession>A0A2U1QKU2</accession>
<keyword evidence="3" id="KW-0732">Signal</keyword>
<evidence type="ECO:0000256" key="1">
    <source>
        <dbReference type="ARBA" id="ARBA00004613"/>
    </source>
</evidence>
<dbReference type="InterPro" id="IPR056304">
    <property type="entry name" value="Lip-like_C"/>
</dbReference>
<evidence type="ECO:0000256" key="3">
    <source>
        <dbReference type="ARBA" id="ARBA00022729"/>
    </source>
</evidence>
<dbReference type="GO" id="GO:0006629">
    <property type="term" value="P:lipid metabolic process"/>
    <property type="evidence" value="ECO:0007669"/>
    <property type="project" value="UniProtKB-KW"/>
</dbReference>
<keyword evidence="8" id="KW-1185">Reference proteome</keyword>
<dbReference type="OrthoDB" id="206848at2759"/>
<evidence type="ECO:0000256" key="4">
    <source>
        <dbReference type="ARBA" id="ARBA00022801"/>
    </source>
</evidence>
<evidence type="ECO:0000259" key="6">
    <source>
        <dbReference type="Pfam" id="PF24708"/>
    </source>
</evidence>
<gene>
    <name evidence="7" type="ORF">CTI12_AA016730</name>
</gene>
<dbReference type="EMBL" id="PKPP01000058">
    <property type="protein sequence ID" value="PWA98605.1"/>
    <property type="molecule type" value="Genomic_DNA"/>
</dbReference>
<comment type="caution">
    <text evidence="7">The sequence shown here is derived from an EMBL/GenBank/DDBJ whole genome shotgun (WGS) entry which is preliminary data.</text>
</comment>
<dbReference type="Gene3D" id="3.40.50.1820">
    <property type="entry name" value="alpha/beta hydrolase"/>
    <property type="match status" value="1"/>
</dbReference>
<evidence type="ECO:0000256" key="5">
    <source>
        <dbReference type="ARBA" id="ARBA00023098"/>
    </source>
</evidence>
<keyword evidence="4" id="KW-0378">Hydrolase</keyword>
<protein>
    <recommendedName>
        <fullName evidence="6">Lipase-like C-terminal domain-containing protein</fullName>
    </recommendedName>
</protein>
<evidence type="ECO:0000313" key="7">
    <source>
        <dbReference type="EMBL" id="PWA98605.1"/>
    </source>
</evidence>
<proteinExistence type="predicted"/>
<dbReference type="InterPro" id="IPR029058">
    <property type="entry name" value="AB_hydrolase_fold"/>
</dbReference>
<organism evidence="7 8">
    <name type="scientific">Artemisia annua</name>
    <name type="common">Sweet wormwood</name>
    <dbReference type="NCBI Taxonomy" id="35608"/>
    <lineage>
        <taxon>Eukaryota</taxon>
        <taxon>Viridiplantae</taxon>
        <taxon>Streptophyta</taxon>
        <taxon>Embryophyta</taxon>
        <taxon>Tracheophyta</taxon>
        <taxon>Spermatophyta</taxon>
        <taxon>Magnoliopsida</taxon>
        <taxon>eudicotyledons</taxon>
        <taxon>Gunneridae</taxon>
        <taxon>Pentapetalae</taxon>
        <taxon>asterids</taxon>
        <taxon>campanulids</taxon>
        <taxon>Asterales</taxon>
        <taxon>Asteraceae</taxon>
        <taxon>Asteroideae</taxon>
        <taxon>Anthemideae</taxon>
        <taxon>Artemisiinae</taxon>
        <taxon>Artemisia</taxon>
    </lineage>
</organism>
<name>A0A2U1QKU2_ARTAN</name>
<dbReference type="GO" id="GO:0016787">
    <property type="term" value="F:hydrolase activity"/>
    <property type="evidence" value="ECO:0007669"/>
    <property type="project" value="UniProtKB-KW"/>
</dbReference>
<feature type="domain" description="Lipase-like C-terminal" evidence="6">
    <location>
        <begin position="8"/>
        <end position="121"/>
    </location>
</feature>
<dbReference type="STRING" id="35608.A0A2U1QKU2"/>
<dbReference type="Pfam" id="PF24708">
    <property type="entry name" value="Lip_C"/>
    <property type="match status" value="1"/>
</dbReference>